<dbReference type="CDD" id="cd12087">
    <property type="entry name" value="TM_EGFR-like"/>
    <property type="match status" value="1"/>
</dbReference>
<dbReference type="RefSeq" id="XP_043163830.1">
    <property type="nucleotide sequence ID" value="XM_043307895.1"/>
</dbReference>
<keyword evidence="2" id="KW-0812">Transmembrane</keyword>
<evidence type="ECO:0000256" key="1">
    <source>
        <dbReference type="SAM" id="MobiDB-lite"/>
    </source>
</evidence>
<keyword evidence="4" id="KW-1185">Reference proteome</keyword>
<dbReference type="OrthoDB" id="5421765at2759"/>
<dbReference type="Proteomes" id="UP000676310">
    <property type="component" value="Unassembled WGS sequence"/>
</dbReference>
<keyword evidence="2" id="KW-0472">Membrane</keyword>
<feature type="region of interest" description="Disordered" evidence="1">
    <location>
        <begin position="71"/>
        <end position="123"/>
    </location>
</feature>
<dbReference type="EMBL" id="CAJRGZ010000014">
    <property type="protein sequence ID" value="CAG5138309.1"/>
    <property type="molecule type" value="Genomic_DNA"/>
</dbReference>
<feature type="transmembrane region" description="Helical" evidence="2">
    <location>
        <begin position="132"/>
        <end position="156"/>
    </location>
</feature>
<feature type="region of interest" description="Disordered" evidence="1">
    <location>
        <begin position="1"/>
        <end position="20"/>
    </location>
</feature>
<protein>
    <submittedName>
        <fullName evidence="3">Uncharacterized protein</fullName>
    </submittedName>
</protein>
<sequence length="437" mass="45786">MEFARRQASSPLADGVATPVSSATTLQSTIPSAITPAPASTPIVPAETLPVNPPDCAWVESLKKNVCSSTAVTPEGSPSVVSTPGTPAVQTADPKSTISSIALQPPQNNNATGPVDKPSDTPRAANGLSGGAVAGVAIGMLIVGLLIAGAVFFFLLRRQNKKRYDSVQAYPPPHALGNGAAGISEKGPTVVTSAYATNIDDMLPQPVADDTITDAALKIRDNIKNHVRTYYHVSPVPVASINQADMGELAAATGTSSAMLASMLSNISTRAETLRLVVAWVVLSRCTGERNESLLPEELATIATAIPGRDGNNVAQSAMYSKWKTITGALLHERIGQNAQDPARKQRFAGATVDLESIVAPFVQSGLEAQRSKNLDMILTRSANFTFLLFSQPGTFHFEFSSEHGGLVVFPGLVQTIGDQGQVLGQSRVLLEKEIAA</sequence>
<dbReference type="GeneID" id="67014530"/>
<organism evidence="3 4">
    <name type="scientific">Alternaria atra</name>
    <dbReference type="NCBI Taxonomy" id="119953"/>
    <lineage>
        <taxon>Eukaryota</taxon>
        <taxon>Fungi</taxon>
        <taxon>Dikarya</taxon>
        <taxon>Ascomycota</taxon>
        <taxon>Pezizomycotina</taxon>
        <taxon>Dothideomycetes</taxon>
        <taxon>Pleosporomycetidae</taxon>
        <taxon>Pleosporales</taxon>
        <taxon>Pleosporineae</taxon>
        <taxon>Pleosporaceae</taxon>
        <taxon>Alternaria</taxon>
        <taxon>Alternaria sect. Ulocladioides</taxon>
    </lineage>
</organism>
<evidence type="ECO:0000313" key="3">
    <source>
        <dbReference type="EMBL" id="CAG5138309.1"/>
    </source>
</evidence>
<keyword evidence="2" id="KW-1133">Transmembrane helix</keyword>
<name>A0A8J2HV30_9PLEO</name>
<dbReference type="AlphaFoldDB" id="A0A8J2HV30"/>
<comment type="caution">
    <text evidence="3">The sequence shown here is derived from an EMBL/GenBank/DDBJ whole genome shotgun (WGS) entry which is preliminary data.</text>
</comment>
<accession>A0A8J2HV30</accession>
<evidence type="ECO:0000313" key="4">
    <source>
        <dbReference type="Proteomes" id="UP000676310"/>
    </source>
</evidence>
<reference evidence="3" key="1">
    <citation type="submission" date="2021-05" db="EMBL/GenBank/DDBJ databases">
        <authorList>
            <person name="Stam R."/>
        </authorList>
    </citation>
    <scope>NUCLEOTIDE SEQUENCE</scope>
    <source>
        <strain evidence="3">CS162</strain>
    </source>
</reference>
<evidence type="ECO:0000256" key="2">
    <source>
        <dbReference type="SAM" id="Phobius"/>
    </source>
</evidence>
<proteinExistence type="predicted"/>
<feature type="compositionally biased region" description="Polar residues" evidence="1">
    <location>
        <begin position="79"/>
        <end position="112"/>
    </location>
</feature>
<gene>
    <name evidence="3" type="ORF">ALTATR162_LOCUS302</name>
</gene>